<evidence type="ECO:0000313" key="1">
    <source>
        <dbReference type="EMBL" id="CAD0008693.1"/>
    </source>
</evidence>
<comment type="caution">
    <text evidence="1">The sequence shown here is derived from an EMBL/GenBank/DDBJ whole genome shotgun (WGS) entry which is preliminary data.</text>
</comment>
<dbReference type="Proteomes" id="UP000556700">
    <property type="component" value="Unassembled WGS sequence"/>
</dbReference>
<keyword evidence="2" id="KW-1185">Reference proteome</keyword>
<organism evidence="1 2">
    <name type="scientific">Flavobacterium chungangense</name>
    <dbReference type="NCBI Taxonomy" id="554283"/>
    <lineage>
        <taxon>Bacteria</taxon>
        <taxon>Pseudomonadati</taxon>
        <taxon>Bacteroidota</taxon>
        <taxon>Flavobacteriia</taxon>
        <taxon>Flavobacteriales</taxon>
        <taxon>Flavobacteriaceae</taxon>
        <taxon>Flavobacterium</taxon>
    </lineage>
</organism>
<name>A0A6V6ZA51_9FLAO</name>
<dbReference type="AlphaFoldDB" id="A0A6V6ZA51"/>
<sequence>MKLFHNFVLFLLENCCMRLIHSILFSLIFISISSAQDDIVQLKNVSDTILNPKRTLKISDPLNGIKTMQQLFPGRLYKKSSYNTFISWKCNTCKPTTYTDVNGVEEDPLFPYAEGVATRLDTTINYTDSKGNQFKMLVFNHSVYDADGSQTGRFSGGLLGLAKFAKNGSVWEMKSYQPAIAAFGAFSHIPALKLVEIGEDQYAFSLIHANGGAGGPYNAYLYLIVGFNGKYQTLMELGDYRLSNNAEGSTEWSSTYKVVNDGKKKFFRDFTITTTGFYKKAKGTEEDFEVEMPKELSEMAKTKKQFNFTIEKRLSFDGKWYTIVGKPVVKYYNIK</sequence>
<proteinExistence type="predicted"/>
<gene>
    <name evidence="1" type="ORF">FLACHUCJ7_03916</name>
</gene>
<dbReference type="EMBL" id="CAIJDO010000234">
    <property type="protein sequence ID" value="CAD0008693.1"/>
    <property type="molecule type" value="Genomic_DNA"/>
</dbReference>
<protein>
    <submittedName>
        <fullName evidence="1">Uncharacterized protein</fullName>
    </submittedName>
</protein>
<accession>A0A6V6ZA51</accession>
<evidence type="ECO:0000313" key="2">
    <source>
        <dbReference type="Proteomes" id="UP000556700"/>
    </source>
</evidence>
<reference evidence="1 2" key="1">
    <citation type="submission" date="2020-06" db="EMBL/GenBank/DDBJ databases">
        <authorList>
            <person name="Criscuolo A."/>
        </authorList>
    </citation>
    <scope>NUCLEOTIDE SEQUENCE [LARGE SCALE GENOMIC DNA]</scope>
    <source>
        <strain evidence="2">CIP 110025</strain>
    </source>
</reference>